<name>A0A6P8IEE0_ACTTE</name>
<sequence length="191" mass="21577">MSSASAIPSSEYAHIKAGIKSAIVLMPLMGVTWVFGLLAVNRDTIVFQYLFAITNSLQGFWIFLSHMVFNNEVRTAFKRHWEKWQLSRESASDYNASYSATNDSQSYESKHKNKNISRSSNSNNNAIARLKARLSMSLMPRTTRVISVQPFSSKSDDSGIHIERKYHNKQASNKLSSPEQEMSSLNSPIIH</sequence>
<dbReference type="AlphaFoldDB" id="A0A6P8IEE0"/>
<keyword evidence="4 6" id="KW-0472">Membrane</keyword>
<evidence type="ECO:0000256" key="5">
    <source>
        <dbReference type="SAM" id="MobiDB-lite"/>
    </source>
</evidence>
<reference evidence="9" key="1">
    <citation type="submission" date="2025-08" db="UniProtKB">
        <authorList>
            <consortium name="RefSeq"/>
        </authorList>
    </citation>
    <scope>IDENTIFICATION</scope>
</reference>
<dbReference type="PANTHER" id="PTHR12011">
    <property type="entry name" value="ADHESION G-PROTEIN COUPLED RECEPTOR"/>
    <property type="match status" value="1"/>
</dbReference>
<dbReference type="GO" id="GO:0005886">
    <property type="term" value="C:plasma membrane"/>
    <property type="evidence" value="ECO:0007669"/>
    <property type="project" value="TreeGrafter"/>
</dbReference>
<dbReference type="OrthoDB" id="1100386at2759"/>
<evidence type="ECO:0000256" key="2">
    <source>
        <dbReference type="ARBA" id="ARBA00022692"/>
    </source>
</evidence>
<keyword evidence="2 6" id="KW-0812">Transmembrane</keyword>
<dbReference type="GO" id="GO:0004930">
    <property type="term" value="F:G protein-coupled receptor activity"/>
    <property type="evidence" value="ECO:0007669"/>
    <property type="project" value="InterPro"/>
</dbReference>
<dbReference type="Gene3D" id="1.20.1070.10">
    <property type="entry name" value="Rhodopsin 7-helix transmembrane proteins"/>
    <property type="match status" value="1"/>
</dbReference>
<evidence type="ECO:0000259" key="7">
    <source>
        <dbReference type="PROSITE" id="PS50261"/>
    </source>
</evidence>
<evidence type="ECO:0000256" key="1">
    <source>
        <dbReference type="ARBA" id="ARBA00004141"/>
    </source>
</evidence>
<protein>
    <submittedName>
        <fullName evidence="9">Adhesion G-protein coupled receptor D1-like</fullName>
    </submittedName>
</protein>
<feature type="compositionally biased region" description="Polar residues" evidence="5">
    <location>
        <begin position="96"/>
        <end position="107"/>
    </location>
</feature>
<evidence type="ECO:0000256" key="3">
    <source>
        <dbReference type="ARBA" id="ARBA00022989"/>
    </source>
</evidence>
<dbReference type="PANTHER" id="PTHR12011:SF347">
    <property type="entry name" value="FI21270P1-RELATED"/>
    <property type="match status" value="1"/>
</dbReference>
<feature type="region of interest" description="Disordered" evidence="5">
    <location>
        <begin position="165"/>
        <end position="191"/>
    </location>
</feature>
<dbReference type="InterPro" id="IPR017981">
    <property type="entry name" value="GPCR_2-like_7TM"/>
</dbReference>
<evidence type="ECO:0000256" key="6">
    <source>
        <dbReference type="SAM" id="Phobius"/>
    </source>
</evidence>
<feature type="domain" description="G-protein coupled receptors family 2 profile 2" evidence="7">
    <location>
        <begin position="1"/>
        <end position="70"/>
    </location>
</feature>
<feature type="transmembrane region" description="Helical" evidence="6">
    <location>
        <begin position="21"/>
        <end position="40"/>
    </location>
</feature>
<dbReference type="Proteomes" id="UP000515163">
    <property type="component" value="Unplaced"/>
</dbReference>
<dbReference type="InParanoid" id="A0A6P8IEE0"/>
<feature type="region of interest" description="Disordered" evidence="5">
    <location>
        <begin position="96"/>
        <end position="122"/>
    </location>
</feature>
<keyword evidence="3 6" id="KW-1133">Transmembrane helix</keyword>
<dbReference type="PROSITE" id="PS50261">
    <property type="entry name" value="G_PROTEIN_RECEP_F2_4"/>
    <property type="match status" value="1"/>
</dbReference>
<comment type="subcellular location">
    <subcellularLocation>
        <location evidence="1">Membrane</location>
        <topology evidence="1">Multi-pass membrane protein</topology>
    </subcellularLocation>
</comment>
<dbReference type="Pfam" id="PF00002">
    <property type="entry name" value="7tm_2"/>
    <property type="match status" value="1"/>
</dbReference>
<feature type="transmembrane region" description="Helical" evidence="6">
    <location>
        <begin position="46"/>
        <end position="69"/>
    </location>
</feature>
<proteinExistence type="predicted"/>
<keyword evidence="8" id="KW-1185">Reference proteome</keyword>
<organism evidence="8 9">
    <name type="scientific">Actinia tenebrosa</name>
    <name type="common">Australian red waratah sea anemone</name>
    <dbReference type="NCBI Taxonomy" id="6105"/>
    <lineage>
        <taxon>Eukaryota</taxon>
        <taxon>Metazoa</taxon>
        <taxon>Cnidaria</taxon>
        <taxon>Anthozoa</taxon>
        <taxon>Hexacorallia</taxon>
        <taxon>Actiniaria</taxon>
        <taxon>Actiniidae</taxon>
        <taxon>Actinia</taxon>
    </lineage>
</organism>
<dbReference type="RefSeq" id="XP_031565172.1">
    <property type="nucleotide sequence ID" value="XM_031709312.1"/>
</dbReference>
<dbReference type="KEGG" id="aten:116300436"/>
<evidence type="ECO:0000256" key="4">
    <source>
        <dbReference type="ARBA" id="ARBA00023136"/>
    </source>
</evidence>
<evidence type="ECO:0000313" key="9">
    <source>
        <dbReference type="RefSeq" id="XP_031565172.1"/>
    </source>
</evidence>
<dbReference type="GO" id="GO:0007166">
    <property type="term" value="P:cell surface receptor signaling pathway"/>
    <property type="evidence" value="ECO:0007669"/>
    <property type="project" value="InterPro"/>
</dbReference>
<feature type="compositionally biased region" description="Polar residues" evidence="5">
    <location>
        <begin position="169"/>
        <end position="191"/>
    </location>
</feature>
<gene>
    <name evidence="9" type="primary">LOC116300436</name>
</gene>
<accession>A0A6P8IEE0</accession>
<evidence type="ECO:0000313" key="8">
    <source>
        <dbReference type="Proteomes" id="UP000515163"/>
    </source>
</evidence>
<dbReference type="GeneID" id="116300436"/>
<dbReference type="InterPro" id="IPR000832">
    <property type="entry name" value="GPCR_2_secretin-like"/>
</dbReference>